<comment type="caution">
    <text evidence="1">The sequence shown here is derived from an EMBL/GenBank/DDBJ whole genome shotgun (WGS) entry which is preliminary data.</text>
</comment>
<reference evidence="1 2" key="1">
    <citation type="submission" date="2019-07" db="EMBL/GenBank/DDBJ databases">
        <title>Tepidimonas charontis SPSP-6 draft genome.</title>
        <authorList>
            <person name="Da Costa M.S."/>
            <person name="Froufe H.J.C."/>
            <person name="Egas C."/>
            <person name="Albuquerque L."/>
        </authorList>
    </citation>
    <scope>NUCLEOTIDE SEQUENCE [LARGE SCALE GENOMIC DNA]</scope>
    <source>
        <strain evidence="1 2">SPSP-6</strain>
    </source>
</reference>
<organism evidence="1 2">
    <name type="scientific">Tepidimonas charontis</name>
    <dbReference type="NCBI Taxonomy" id="2267262"/>
    <lineage>
        <taxon>Bacteria</taxon>
        <taxon>Pseudomonadati</taxon>
        <taxon>Pseudomonadota</taxon>
        <taxon>Betaproteobacteria</taxon>
        <taxon>Burkholderiales</taxon>
        <taxon>Tepidimonas</taxon>
    </lineage>
</organism>
<proteinExistence type="predicted"/>
<dbReference type="EMBL" id="VJON01000013">
    <property type="protein sequence ID" value="TSE34917.1"/>
    <property type="molecule type" value="Genomic_DNA"/>
</dbReference>
<protein>
    <submittedName>
        <fullName evidence="1">Uncharacterized protein</fullName>
    </submittedName>
</protein>
<dbReference type="OrthoDB" id="9154592at2"/>
<evidence type="ECO:0000313" key="2">
    <source>
        <dbReference type="Proteomes" id="UP000318294"/>
    </source>
</evidence>
<dbReference type="RefSeq" id="WP_144328086.1">
    <property type="nucleotide sequence ID" value="NZ_VJON01000013.1"/>
</dbReference>
<name>A0A554XGE8_9BURK</name>
<accession>A0A554XGE8</accession>
<keyword evidence="2" id="KW-1185">Reference proteome</keyword>
<gene>
    <name evidence="1" type="ORF">Tchar_01108</name>
</gene>
<dbReference type="Proteomes" id="UP000318294">
    <property type="component" value="Unassembled WGS sequence"/>
</dbReference>
<sequence length="81" mass="9412">MNEFVERRQHLGIRAIFERAYTLAAPFLDPQQGIGGQALVHHVPLVLREHFPYLSREEILVLVPALQTAWRLRNRRTAIVD</sequence>
<evidence type="ECO:0000313" key="1">
    <source>
        <dbReference type="EMBL" id="TSE34917.1"/>
    </source>
</evidence>
<dbReference type="AlphaFoldDB" id="A0A554XGE8"/>